<dbReference type="KEGG" id="vde:111254944"/>
<dbReference type="PANTHER" id="PTHR48051">
    <property type="match status" value="1"/>
</dbReference>
<dbReference type="InterPro" id="IPR050216">
    <property type="entry name" value="LRR_domain-containing"/>
</dbReference>
<dbReference type="SMART" id="SM00369">
    <property type="entry name" value="LRR_TYP"/>
    <property type="match status" value="13"/>
</dbReference>
<dbReference type="InterPro" id="IPR055414">
    <property type="entry name" value="LRR_R13L4/SHOC2-like"/>
</dbReference>
<dbReference type="EnsemblMetazoa" id="XM_022816420">
    <property type="protein sequence ID" value="XP_022672155"/>
    <property type="gene ID" value="LOC111254944"/>
</dbReference>
<dbReference type="Pfam" id="PF23598">
    <property type="entry name" value="LRR_14"/>
    <property type="match status" value="1"/>
</dbReference>
<protein>
    <recommendedName>
        <fullName evidence="3">Disease resistance R13L4/SHOC-2-like LRR domain-containing protein</fullName>
    </recommendedName>
</protein>
<proteinExistence type="predicted"/>
<dbReference type="EnsemblMetazoa" id="XM_022816418">
    <property type="protein sequence ID" value="XP_022672153"/>
    <property type="gene ID" value="LOC111254944"/>
</dbReference>
<dbReference type="RefSeq" id="XP_022672152.1">
    <property type="nucleotide sequence ID" value="XM_022816417.1"/>
</dbReference>
<dbReference type="OrthoDB" id="676979at2759"/>
<dbReference type="PANTHER" id="PTHR48051:SF1">
    <property type="entry name" value="RAS SUPPRESSOR PROTEIN 1"/>
    <property type="match status" value="1"/>
</dbReference>
<dbReference type="SMART" id="SM00364">
    <property type="entry name" value="LRR_BAC"/>
    <property type="match status" value="10"/>
</dbReference>
<dbReference type="Pfam" id="PF00560">
    <property type="entry name" value="LRR_1"/>
    <property type="match status" value="1"/>
</dbReference>
<dbReference type="RefSeq" id="XP_022672153.1">
    <property type="nucleotide sequence ID" value="XM_022816418.1"/>
</dbReference>
<dbReference type="InParanoid" id="A0A7M7L771"/>
<evidence type="ECO:0000313" key="5">
    <source>
        <dbReference type="Proteomes" id="UP000594260"/>
    </source>
</evidence>
<dbReference type="PRINTS" id="PR00019">
    <property type="entry name" value="LEURICHRPT"/>
</dbReference>
<evidence type="ECO:0000256" key="1">
    <source>
        <dbReference type="ARBA" id="ARBA00022614"/>
    </source>
</evidence>
<dbReference type="EnsemblMetazoa" id="XM_022816419">
    <property type="protein sequence ID" value="XP_022672154"/>
    <property type="gene ID" value="LOC111254944"/>
</dbReference>
<reference evidence="4" key="1">
    <citation type="submission" date="2021-01" db="UniProtKB">
        <authorList>
            <consortium name="EnsemblMetazoa"/>
        </authorList>
    </citation>
    <scope>IDENTIFICATION</scope>
</reference>
<dbReference type="AlphaFoldDB" id="A0A7M7L771"/>
<dbReference type="Gene3D" id="3.80.10.10">
    <property type="entry name" value="Ribonuclease Inhibitor"/>
    <property type="match status" value="4"/>
</dbReference>
<dbReference type="FunCoup" id="A0A7M7L771">
    <property type="interactions" value="880"/>
</dbReference>
<evidence type="ECO:0000256" key="2">
    <source>
        <dbReference type="ARBA" id="ARBA00022737"/>
    </source>
</evidence>
<organism evidence="4 5">
    <name type="scientific">Varroa destructor</name>
    <name type="common">Honeybee mite</name>
    <dbReference type="NCBI Taxonomy" id="109461"/>
    <lineage>
        <taxon>Eukaryota</taxon>
        <taxon>Metazoa</taxon>
        <taxon>Ecdysozoa</taxon>
        <taxon>Arthropoda</taxon>
        <taxon>Chelicerata</taxon>
        <taxon>Arachnida</taxon>
        <taxon>Acari</taxon>
        <taxon>Parasitiformes</taxon>
        <taxon>Mesostigmata</taxon>
        <taxon>Gamasina</taxon>
        <taxon>Dermanyssoidea</taxon>
        <taxon>Varroidae</taxon>
        <taxon>Varroa</taxon>
    </lineage>
</organism>
<dbReference type="SUPFAM" id="SSF52058">
    <property type="entry name" value="L domain-like"/>
    <property type="match status" value="2"/>
</dbReference>
<dbReference type="InterPro" id="IPR003591">
    <property type="entry name" value="Leu-rich_rpt_typical-subtyp"/>
</dbReference>
<dbReference type="Pfam" id="PF13855">
    <property type="entry name" value="LRR_8"/>
    <property type="match status" value="3"/>
</dbReference>
<dbReference type="EnsemblMetazoa" id="XM_022816417">
    <property type="protein sequence ID" value="XP_022672152"/>
    <property type="gene ID" value="LOC111254944"/>
</dbReference>
<keyword evidence="5" id="KW-1185">Reference proteome</keyword>
<dbReference type="RefSeq" id="XP_022672154.1">
    <property type="nucleotide sequence ID" value="XM_022816419.1"/>
</dbReference>
<sequence>MSRVPFRRPLIRKLASTPANDGEPLKNPEDISAAVIQLARKSGQLNLQGRGLTEISPMICNLNFLTEQEIRAIDVSLERSATEAWWDQQPLSKLFLASNQLITLPAEIGQLEHLTVLELQDNVIMTLPKQMEALSNLVRLNLSRNKMTELPDCICHFKDLKVLQLQHNSIVSVSDNVNGLISLDELDLSHNKLKGLPESFTFLSKTKRIDLSNNKIESLPPDMDSLIQLRCLDVSNNMLTELPEGLGRCSHLEQLIIRQNKLTSLPQFVRENHLKELSASFNAIEEFTPEHCETFVVLKILDLRGNKLQSVPEAITNIQGLERLDLSNNDLRSLPYSIGALNHMNSLLVEGNPLRSIRQDILRRGTVHLMKYLRDRLQETPMQDKLRASLGGDGEDLLDSVDRFTLKSSRTLDFSNKGLNSLDDKVVDLACEDKVNQLVMSKNSFLVVPDTLERLVDQLLEVDFSFNKLTKVPEFLGKAQYLQYLNLQSNQLQDLPAELGSLKLIRELNISQNRFSKLPDCIYSWNQFEVLIASENLIGTIDVHKLSQLEQLTTLDLRNNSIALIPPELGNLRQLKSLQLEGNLFRNPRPAVLAKGTQHLLAYLRDRIPC</sequence>
<dbReference type="GO" id="GO:0005737">
    <property type="term" value="C:cytoplasm"/>
    <property type="evidence" value="ECO:0007669"/>
    <property type="project" value="TreeGrafter"/>
</dbReference>
<evidence type="ECO:0000259" key="3">
    <source>
        <dbReference type="Pfam" id="PF23598"/>
    </source>
</evidence>
<dbReference type="SMART" id="SM00365">
    <property type="entry name" value="LRR_SD22"/>
    <property type="match status" value="6"/>
</dbReference>
<evidence type="ECO:0000313" key="4">
    <source>
        <dbReference type="EnsemblMetazoa" id="XP_022672154"/>
    </source>
</evidence>
<dbReference type="RefSeq" id="XP_022672155.1">
    <property type="nucleotide sequence ID" value="XM_022816420.1"/>
</dbReference>
<accession>A0A7M7L771</accession>
<dbReference type="OMA" id="CMLHKLT"/>
<dbReference type="FunFam" id="3.80.10.10:FF:000116">
    <property type="entry name" value="Leucine-rich repeat-containing protein 40"/>
    <property type="match status" value="1"/>
</dbReference>
<name>A0A7M7L771_VARDE</name>
<dbReference type="PROSITE" id="PS51450">
    <property type="entry name" value="LRR"/>
    <property type="match status" value="5"/>
</dbReference>
<dbReference type="Proteomes" id="UP000594260">
    <property type="component" value="Unplaced"/>
</dbReference>
<feature type="domain" description="Disease resistance R13L4/SHOC-2-like LRR" evidence="3">
    <location>
        <begin position="474"/>
        <end position="581"/>
    </location>
</feature>
<keyword evidence="2" id="KW-0677">Repeat</keyword>
<dbReference type="FunFam" id="3.80.10.10:FF:000193">
    <property type="entry name" value="Leucine-rich repeat-containing protein 40"/>
    <property type="match status" value="1"/>
</dbReference>
<dbReference type="InterPro" id="IPR032675">
    <property type="entry name" value="LRR_dom_sf"/>
</dbReference>
<dbReference type="InterPro" id="IPR001611">
    <property type="entry name" value="Leu-rich_rpt"/>
</dbReference>
<keyword evidence="1" id="KW-0433">Leucine-rich repeat</keyword>
<dbReference type="GeneID" id="111254944"/>